<dbReference type="AlphaFoldDB" id="A0A0F8W7K0"/>
<protein>
    <submittedName>
        <fullName evidence="1">Uncharacterized protein</fullName>
    </submittedName>
</protein>
<sequence>TGSSQNVTAADDTAAFFEMYRVGGS</sequence>
<evidence type="ECO:0000313" key="1">
    <source>
        <dbReference type="EMBL" id="KKK52613.1"/>
    </source>
</evidence>
<dbReference type="EMBL" id="LAZR01066935">
    <property type="protein sequence ID" value="KKK52613.1"/>
    <property type="molecule type" value="Genomic_DNA"/>
</dbReference>
<reference evidence="1" key="1">
    <citation type="journal article" date="2015" name="Nature">
        <title>Complex archaea that bridge the gap between prokaryotes and eukaryotes.</title>
        <authorList>
            <person name="Spang A."/>
            <person name="Saw J.H."/>
            <person name="Jorgensen S.L."/>
            <person name="Zaremba-Niedzwiedzka K."/>
            <person name="Martijn J."/>
            <person name="Lind A.E."/>
            <person name="van Eijk R."/>
            <person name="Schleper C."/>
            <person name="Guy L."/>
            <person name="Ettema T.J."/>
        </authorList>
    </citation>
    <scope>NUCLEOTIDE SEQUENCE</scope>
</reference>
<organism evidence="1">
    <name type="scientific">marine sediment metagenome</name>
    <dbReference type="NCBI Taxonomy" id="412755"/>
    <lineage>
        <taxon>unclassified sequences</taxon>
        <taxon>metagenomes</taxon>
        <taxon>ecological metagenomes</taxon>
    </lineage>
</organism>
<comment type="caution">
    <text evidence="1">The sequence shown here is derived from an EMBL/GenBank/DDBJ whole genome shotgun (WGS) entry which is preliminary data.</text>
</comment>
<accession>A0A0F8W7K0</accession>
<name>A0A0F8W7K0_9ZZZZ</name>
<proteinExistence type="predicted"/>
<gene>
    <name evidence="1" type="ORF">LCGC14_3103170</name>
</gene>
<feature type="non-terminal residue" evidence="1">
    <location>
        <position position="1"/>
    </location>
</feature>